<comment type="caution">
    <text evidence="3">The sequence shown here is derived from an EMBL/GenBank/DDBJ whole genome shotgun (WGS) entry which is preliminary data.</text>
</comment>
<dbReference type="SUPFAM" id="SSF46785">
    <property type="entry name" value="Winged helix' DNA-binding domain"/>
    <property type="match status" value="1"/>
</dbReference>
<proteinExistence type="inferred from homology"/>
<gene>
    <name evidence="3" type="ORF">GCM10010470_08120</name>
</gene>
<accession>A0ABN3V4S9</accession>
<dbReference type="RefSeq" id="WP_344677988.1">
    <property type="nucleotide sequence ID" value="NZ_BAAAUX010000003.1"/>
</dbReference>
<comment type="similarity">
    <text evidence="1">Belongs to the ROK (NagC/XylR) family.</text>
</comment>
<dbReference type="Proteomes" id="UP001500979">
    <property type="component" value="Unassembled WGS sequence"/>
</dbReference>
<keyword evidence="4" id="KW-1185">Reference proteome</keyword>
<evidence type="ECO:0000259" key="2">
    <source>
        <dbReference type="Pfam" id="PF12802"/>
    </source>
</evidence>
<dbReference type="InterPro" id="IPR036388">
    <property type="entry name" value="WH-like_DNA-bd_sf"/>
</dbReference>
<dbReference type="EMBL" id="BAAAUX010000003">
    <property type="protein sequence ID" value="GAA2777430.1"/>
    <property type="molecule type" value="Genomic_DNA"/>
</dbReference>
<dbReference type="SUPFAM" id="SSF53067">
    <property type="entry name" value="Actin-like ATPase domain"/>
    <property type="match status" value="1"/>
</dbReference>
<organism evidence="3 4">
    <name type="scientific">Saccharopolyspora taberi</name>
    <dbReference type="NCBI Taxonomy" id="60895"/>
    <lineage>
        <taxon>Bacteria</taxon>
        <taxon>Bacillati</taxon>
        <taxon>Actinomycetota</taxon>
        <taxon>Actinomycetes</taxon>
        <taxon>Pseudonocardiales</taxon>
        <taxon>Pseudonocardiaceae</taxon>
        <taxon>Saccharopolyspora</taxon>
    </lineage>
</organism>
<dbReference type="InterPro" id="IPR000600">
    <property type="entry name" value="ROK"/>
</dbReference>
<dbReference type="InterPro" id="IPR036390">
    <property type="entry name" value="WH_DNA-bd_sf"/>
</dbReference>
<name>A0ABN3V4S9_9PSEU</name>
<evidence type="ECO:0000256" key="1">
    <source>
        <dbReference type="ARBA" id="ARBA00006479"/>
    </source>
</evidence>
<evidence type="ECO:0000313" key="4">
    <source>
        <dbReference type="Proteomes" id="UP001500979"/>
    </source>
</evidence>
<dbReference type="InterPro" id="IPR043129">
    <property type="entry name" value="ATPase_NBD"/>
</dbReference>
<dbReference type="Gene3D" id="1.10.10.10">
    <property type="entry name" value="Winged helix-like DNA-binding domain superfamily/Winged helix DNA-binding domain"/>
    <property type="match status" value="1"/>
</dbReference>
<dbReference type="InterPro" id="IPR000835">
    <property type="entry name" value="HTH_MarR-typ"/>
</dbReference>
<protein>
    <submittedName>
        <fullName evidence="3">ROK family transcriptional regulator</fullName>
    </submittedName>
</protein>
<evidence type="ECO:0000313" key="3">
    <source>
        <dbReference type="EMBL" id="GAA2777430.1"/>
    </source>
</evidence>
<dbReference type="Pfam" id="PF12802">
    <property type="entry name" value="MarR_2"/>
    <property type="match status" value="1"/>
</dbReference>
<dbReference type="Pfam" id="PF00480">
    <property type="entry name" value="ROK"/>
    <property type="match status" value="1"/>
</dbReference>
<feature type="domain" description="HTH marR-type" evidence="2">
    <location>
        <begin position="26"/>
        <end position="72"/>
    </location>
</feature>
<dbReference type="PANTHER" id="PTHR18964">
    <property type="entry name" value="ROK (REPRESSOR, ORF, KINASE) FAMILY"/>
    <property type="match status" value="1"/>
</dbReference>
<dbReference type="Gene3D" id="3.30.420.40">
    <property type="match status" value="2"/>
</dbReference>
<sequence length="408" mass="42275">MTGGRGPSTGRDGSPRLLREINDRAAIDALLRDGPLTRAELEDVIGLSKPATASLLARLEAEDMVRRGELRGGNRGPRAQTWSVNGALAHVAGVSVTPHDVDVVIADLTGTTCAEHRAAMPSGDTDVVLPAFAEAMTAAARKVGLGAGELRHVVVGAQGAVDPATGHLGFAPHLPGWEGFDVPGRLGELLGTEVTVENDVNLVALVEMSGGRAQEVRDFVLVWLGDGIGSAVVINRVLLRGATGGAGEIDWMYVPDRAHRDTGSDRAGDRFGTLLSPRSVLELARAHGFTAGSAPEAVREAAEAPAGEPFLTDLARRIATGLAGVVSVVDPELVLLSAEIAQAGGPVLAEKVETELHRLVVPRTPVHPALITGNPVRAGALRVALGVARHRVFGLPITTAGVLPTSGR</sequence>
<reference evidence="3 4" key="1">
    <citation type="journal article" date="2019" name="Int. J. Syst. Evol. Microbiol.">
        <title>The Global Catalogue of Microorganisms (GCM) 10K type strain sequencing project: providing services to taxonomists for standard genome sequencing and annotation.</title>
        <authorList>
            <consortium name="The Broad Institute Genomics Platform"/>
            <consortium name="The Broad Institute Genome Sequencing Center for Infectious Disease"/>
            <person name="Wu L."/>
            <person name="Ma J."/>
        </authorList>
    </citation>
    <scope>NUCLEOTIDE SEQUENCE [LARGE SCALE GENOMIC DNA]</scope>
    <source>
        <strain evidence="3 4">JCM 9383</strain>
    </source>
</reference>
<dbReference type="PANTHER" id="PTHR18964:SF149">
    <property type="entry name" value="BIFUNCTIONAL UDP-N-ACETYLGLUCOSAMINE 2-EPIMERASE_N-ACETYLMANNOSAMINE KINASE"/>
    <property type="match status" value="1"/>
</dbReference>